<evidence type="ECO:0000313" key="4">
    <source>
        <dbReference type="EMBL" id="KAE8726219.1"/>
    </source>
</evidence>
<comment type="similarity">
    <text evidence="2">Belongs to the Cyclase 1 superfamily.</text>
</comment>
<dbReference type="Gene3D" id="3.50.30.50">
    <property type="entry name" value="Putative cyclase"/>
    <property type="match status" value="1"/>
</dbReference>
<dbReference type="PANTHER" id="PTHR31118:SF18">
    <property type="entry name" value="KYNURENINE FORMAMIDASE-LIKE ISOFORM X1"/>
    <property type="match status" value="1"/>
</dbReference>
<name>A0A6A3CGH1_HIBSY</name>
<evidence type="ECO:0000256" key="1">
    <source>
        <dbReference type="ARBA" id="ARBA00004498"/>
    </source>
</evidence>
<dbReference type="GO" id="GO:0004061">
    <property type="term" value="F:arylformamidase activity"/>
    <property type="evidence" value="ECO:0007669"/>
    <property type="project" value="InterPro"/>
</dbReference>
<dbReference type="InterPro" id="IPR007325">
    <property type="entry name" value="KFase/CYL"/>
</dbReference>
<evidence type="ECO:0000256" key="2">
    <source>
        <dbReference type="ARBA" id="ARBA00007865"/>
    </source>
</evidence>
<dbReference type="Proteomes" id="UP000436088">
    <property type="component" value="Unassembled WGS sequence"/>
</dbReference>
<comment type="subcellular location">
    <subcellularLocation>
        <location evidence="1">Secreted</location>
        <location evidence="1">Extracellular space</location>
        <location evidence="1">Extracellular matrix</location>
    </subcellularLocation>
</comment>
<evidence type="ECO:0000313" key="5">
    <source>
        <dbReference type="Proteomes" id="UP000436088"/>
    </source>
</evidence>
<keyword evidence="3" id="KW-0272">Extracellular matrix</keyword>
<comment type="caution">
    <text evidence="4">The sequence shown here is derived from an EMBL/GenBank/DDBJ whole genome shotgun (WGS) entry which is preliminary data.</text>
</comment>
<keyword evidence="5" id="KW-1185">Reference proteome</keyword>
<reference evidence="4" key="1">
    <citation type="submission" date="2019-09" db="EMBL/GenBank/DDBJ databases">
        <title>Draft genome information of white flower Hibiscus syriacus.</title>
        <authorList>
            <person name="Kim Y.-M."/>
        </authorList>
    </citation>
    <scope>NUCLEOTIDE SEQUENCE [LARGE SCALE GENOMIC DNA]</scope>
    <source>
        <strain evidence="4">YM2019G1</strain>
    </source>
</reference>
<dbReference type="GO" id="GO:0019441">
    <property type="term" value="P:L-tryptophan catabolic process to kynurenine"/>
    <property type="evidence" value="ECO:0007669"/>
    <property type="project" value="InterPro"/>
</dbReference>
<dbReference type="Pfam" id="PF04199">
    <property type="entry name" value="Cyclase"/>
    <property type="match status" value="1"/>
</dbReference>
<accession>A0A6A3CGH1</accession>
<dbReference type="EMBL" id="VEPZ02000378">
    <property type="protein sequence ID" value="KAE8726219.1"/>
    <property type="molecule type" value="Genomic_DNA"/>
</dbReference>
<proteinExistence type="inferred from homology"/>
<dbReference type="SUPFAM" id="SSF102198">
    <property type="entry name" value="Putative cyclase"/>
    <property type="match status" value="1"/>
</dbReference>
<evidence type="ECO:0000256" key="3">
    <source>
        <dbReference type="ARBA" id="ARBA00022530"/>
    </source>
</evidence>
<keyword evidence="3" id="KW-0964">Secreted</keyword>
<dbReference type="InterPro" id="IPR037175">
    <property type="entry name" value="KFase_sf"/>
</dbReference>
<sequence length="158" mass="17239">MKARLRLGSVNDNDGTFHGDCTSGIHPSLSATSNSLHHEHKQFLLQLCAGIFAFGILSSAALDYGNGKIFDITHKITSRLPTFGSTTGLGQFMWLVTGIKNGSTANVSEFKLGTHTGTHVEAPSHFFQEYYEQGFDVTSLSLQTLNGNAFNFFISSRF</sequence>
<gene>
    <name evidence="4" type="ORF">F3Y22_tig00007204pilonHSYRG00095</name>
</gene>
<dbReference type="PANTHER" id="PTHR31118">
    <property type="entry name" value="CYCLASE-LIKE PROTEIN 2"/>
    <property type="match status" value="1"/>
</dbReference>
<protein>
    <submittedName>
        <fullName evidence="4">Cyclase family protein isoform 1</fullName>
    </submittedName>
</protein>
<organism evidence="4 5">
    <name type="scientific">Hibiscus syriacus</name>
    <name type="common">Rose of Sharon</name>
    <dbReference type="NCBI Taxonomy" id="106335"/>
    <lineage>
        <taxon>Eukaryota</taxon>
        <taxon>Viridiplantae</taxon>
        <taxon>Streptophyta</taxon>
        <taxon>Embryophyta</taxon>
        <taxon>Tracheophyta</taxon>
        <taxon>Spermatophyta</taxon>
        <taxon>Magnoliopsida</taxon>
        <taxon>eudicotyledons</taxon>
        <taxon>Gunneridae</taxon>
        <taxon>Pentapetalae</taxon>
        <taxon>rosids</taxon>
        <taxon>malvids</taxon>
        <taxon>Malvales</taxon>
        <taxon>Malvaceae</taxon>
        <taxon>Malvoideae</taxon>
        <taxon>Hibiscus</taxon>
    </lineage>
</organism>
<dbReference type="AlphaFoldDB" id="A0A6A3CGH1"/>